<gene>
    <name evidence="2" type="ORF">CAUS1442_LOCUS14817</name>
</gene>
<feature type="transmembrane region" description="Helical" evidence="1">
    <location>
        <begin position="30"/>
        <end position="52"/>
    </location>
</feature>
<proteinExistence type="predicted"/>
<keyword evidence="1" id="KW-0812">Transmembrane</keyword>
<feature type="transmembrane region" description="Helical" evidence="1">
    <location>
        <begin position="144"/>
        <end position="164"/>
    </location>
</feature>
<keyword evidence="1" id="KW-1133">Transmembrane helix</keyword>
<keyword evidence="1" id="KW-0472">Membrane</keyword>
<feature type="transmembrane region" description="Helical" evidence="1">
    <location>
        <begin position="247"/>
        <end position="272"/>
    </location>
</feature>
<protein>
    <recommendedName>
        <fullName evidence="3">TLC domain-containing protein</fullName>
    </recommendedName>
</protein>
<evidence type="ECO:0000313" key="2">
    <source>
        <dbReference type="EMBL" id="CAD8342682.1"/>
    </source>
</evidence>
<sequence length="290" mass="33297">MEYFTELAERVKVVHENDVFLPSEYLYEKIFCGMLIVAAGCTVVYLASFYILDNVLKVETKSAQHRSKLCYQITNLVFNTVIALSGLYLEYILVPSLDQYDSTNDIDIITGYQEVYLVSTLQLGYQLWAIPVGILYAGENATMIIHHFAVVISATTSGCLTNGFRMYSPFFYGIMEISSLPLSIMNTIKENPDTLQRQYPTANLVSRVTFGASFLFIRTYLCAYRWPRFLLLNFMTVYTKPAWDLHKIFMVVQFSLAVFLNNVQFYWAFLILKGFAKLLLPSKKTKTKKT</sequence>
<evidence type="ECO:0000256" key="1">
    <source>
        <dbReference type="SAM" id="Phobius"/>
    </source>
</evidence>
<dbReference type="EMBL" id="HBEF01024003">
    <property type="protein sequence ID" value="CAD8342682.1"/>
    <property type="molecule type" value="Transcribed_RNA"/>
</dbReference>
<dbReference type="AlphaFoldDB" id="A0A7S0F6R4"/>
<feature type="transmembrane region" description="Helical" evidence="1">
    <location>
        <begin position="114"/>
        <end position="137"/>
    </location>
</feature>
<evidence type="ECO:0008006" key="3">
    <source>
        <dbReference type="Google" id="ProtNLM"/>
    </source>
</evidence>
<feature type="transmembrane region" description="Helical" evidence="1">
    <location>
        <begin position="73"/>
        <end position="94"/>
    </location>
</feature>
<organism evidence="2">
    <name type="scientific">Craspedostauros australis</name>
    <dbReference type="NCBI Taxonomy" id="1486917"/>
    <lineage>
        <taxon>Eukaryota</taxon>
        <taxon>Sar</taxon>
        <taxon>Stramenopiles</taxon>
        <taxon>Ochrophyta</taxon>
        <taxon>Bacillariophyta</taxon>
        <taxon>Bacillariophyceae</taxon>
        <taxon>Bacillariophycidae</taxon>
        <taxon>Naviculales</taxon>
        <taxon>Naviculaceae</taxon>
        <taxon>Craspedostauros</taxon>
    </lineage>
</organism>
<reference evidence="2" key="1">
    <citation type="submission" date="2021-01" db="EMBL/GenBank/DDBJ databases">
        <authorList>
            <person name="Corre E."/>
            <person name="Pelletier E."/>
            <person name="Niang G."/>
            <person name="Scheremetjew M."/>
            <person name="Finn R."/>
            <person name="Kale V."/>
            <person name="Holt S."/>
            <person name="Cochrane G."/>
            <person name="Meng A."/>
            <person name="Brown T."/>
            <person name="Cohen L."/>
        </authorList>
    </citation>
    <scope>NUCLEOTIDE SEQUENCE</scope>
    <source>
        <strain evidence="2">CCMP3328</strain>
    </source>
</reference>
<name>A0A7S0F6R4_9STRA</name>
<accession>A0A7S0F6R4</accession>